<organism evidence="1 2">
    <name type="scientific">Castilleja foliolosa</name>
    <dbReference type="NCBI Taxonomy" id="1961234"/>
    <lineage>
        <taxon>Eukaryota</taxon>
        <taxon>Viridiplantae</taxon>
        <taxon>Streptophyta</taxon>
        <taxon>Embryophyta</taxon>
        <taxon>Tracheophyta</taxon>
        <taxon>Spermatophyta</taxon>
        <taxon>Magnoliopsida</taxon>
        <taxon>eudicotyledons</taxon>
        <taxon>Gunneridae</taxon>
        <taxon>Pentapetalae</taxon>
        <taxon>asterids</taxon>
        <taxon>lamiids</taxon>
        <taxon>Lamiales</taxon>
        <taxon>Orobanchaceae</taxon>
        <taxon>Pedicularideae</taxon>
        <taxon>Castillejinae</taxon>
        <taxon>Castilleja</taxon>
    </lineage>
</organism>
<dbReference type="AlphaFoldDB" id="A0ABD3CA23"/>
<dbReference type="EMBL" id="JAVIJP010000052">
    <property type="protein sequence ID" value="KAL3625577.1"/>
    <property type="molecule type" value="Genomic_DNA"/>
</dbReference>
<name>A0ABD3CA23_9LAMI</name>
<evidence type="ECO:0000313" key="1">
    <source>
        <dbReference type="EMBL" id="KAL3625577.1"/>
    </source>
</evidence>
<evidence type="ECO:0000313" key="2">
    <source>
        <dbReference type="Proteomes" id="UP001632038"/>
    </source>
</evidence>
<comment type="caution">
    <text evidence="1">The sequence shown here is derived from an EMBL/GenBank/DDBJ whole genome shotgun (WGS) entry which is preliminary data.</text>
</comment>
<gene>
    <name evidence="1" type="ORF">CASFOL_031031</name>
</gene>
<proteinExistence type="predicted"/>
<dbReference type="Proteomes" id="UP001632038">
    <property type="component" value="Unassembled WGS sequence"/>
</dbReference>
<protein>
    <submittedName>
        <fullName evidence="1">Uncharacterized protein</fullName>
    </submittedName>
</protein>
<reference evidence="2" key="1">
    <citation type="journal article" date="2024" name="IScience">
        <title>Strigolactones Initiate the Formation of Haustorium-like Structures in Castilleja.</title>
        <authorList>
            <person name="Buerger M."/>
            <person name="Peterson D."/>
            <person name="Chory J."/>
        </authorList>
    </citation>
    <scope>NUCLEOTIDE SEQUENCE [LARGE SCALE GENOMIC DNA]</scope>
</reference>
<sequence length="335" mass="39274">MDTIDSLPISNQLEIYSNMDIEGLKKKNKDCPLLTQMISPILREKMHLKKIRTRVERVLSRMLPDENLRDAVDRNGEIGYHASKMLSIISLPSQTFYFHSSYDSLNYKLLDNLVIRLIVAGKPEAIVKRVKFARKRKLLISIIRLLNPEETLVEGMRRGYVSGDSRLSLRWMGFWMETEEENHLDLTIQSSKEELESELFDLELTIRPEIVDLFEELEKTRHLIKKVVHMMLPRETVYQALDRLGVSSVEGKNLRRMLAKIKVDLTSSGRPFWYRETYETWTRGKIKREGVGLLACPRLGSRWEDDRSRKVCYAYICFVDFVIRWTRALCIEGIE</sequence>
<accession>A0ABD3CA23</accession>
<keyword evidence="2" id="KW-1185">Reference proteome</keyword>